<comment type="caution">
    <text evidence="1">The sequence shown here is derived from an EMBL/GenBank/DDBJ whole genome shotgun (WGS) entry which is preliminary data.</text>
</comment>
<evidence type="ECO:0000313" key="2">
    <source>
        <dbReference type="Proteomes" id="UP000252415"/>
    </source>
</evidence>
<proteinExistence type="predicted"/>
<dbReference type="InterPro" id="IPR043733">
    <property type="entry name" value="DUF5677"/>
</dbReference>
<dbReference type="AlphaFoldDB" id="A0A368VJD1"/>
<protein>
    <submittedName>
        <fullName evidence="1">Uncharacterized protein</fullName>
    </submittedName>
</protein>
<sequence length="276" mass="31276">MTDHTEEEYPLLHSLSRTIIYADKLLEELAEIGGYTTKDVVIFALFRQLLDQVDGIFIGVDYNNLDLARTSLRNAFETNLAIEYIFKDPALTADRALSYKAGSINQEIDTCDYAIAEKSLEPEIQEAELIAIRTHCENELNSPDLAHISTEWNRIKATLRRGSPKWYSLFNGPTSIFKLAQYVNLESEYKTIYSGLSATAHGTTALKNVALEQPRNNILILPLRDEDRVLEETPLGLGRAFLLGTISCMITNYDPNPQRRTEFALFLDEHIKLTKT</sequence>
<dbReference type="EMBL" id="QPJD01000022">
    <property type="protein sequence ID" value="RCW41673.1"/>
    <property type="molecule type" value="Genomic_DNA"/>
</dbReference>
<organism evidence="1 2">
    <name type="scientific">Paenibacillus prosopidis</name>
    <dbReference type="NCBI Taxonomy" id="630520"/>
    <lineage>
        <taxon>Bacteria</taxon>
        <taxon>Bacillati</taxon>
        <taxon>Bacillota</taxon>
        <taxon>Bacilli</taxon>
        <taxon>Bacillales</taxon>
        <taxon>Paenibacillaceae</taxon>
        <taxon>Paenibacillus</taxon>
    </lineage>
</organism>
<gene>
    <name evidence="1" type="ORF">DFP97_122109</name>
</gene>
<keyword evidence="2" id="KW-1185">Reference proteome</keyword>
<dbReference type="Proteomes" id="UP000252415">
    <property type="component" value="Unassembled WGS sequence"/>
</dbReference>
<dbReference type="Pfam" id="PF18928">
    <property type="entry name" value="DUF5677"/>
    <property type="match status" value="1"/>
</dbReference>
<reference evidence="1 2" key="1">
    <citation type="submission" date="2018-07" db="EMBL/GenBank/DDBJ databases">
        <title>Genomic Encyclopedia of Type Strains, Phase III (KMG-III): the genomes of soil and plant-associated and newly described type strains.</title>
        <authorList>
            <person name="Whitman W."/>
        </authorList>
    </citation>
    <scope>NUCLEOTIDE SEQUENCE [LARGE SCALE GENOMIC DNA]</scope>
    <source>
        <strain evidence="1 2">CECT 7506</strain>
    </source>
</reference>
<accession>A0A368VJD1</accession>
<dbReference type="OrthoDB" id="2592429at2"/>
<name>A0A368VJD1_9BACL</name>
<dbReference type="RefSeq" id="WP_114383767.1">
    <property type="nucleotide sequence ID" value="NZ_QPJD01000022.1"/>
</dbReference>
<evidence type="ECO:0000313" key="1">
    <source>
        <dbReference type="EMBL" id="RCW41673.1"/>
    </source>
</evidence>